<keyword evidence="3" id="KW-0378">Hydrolase</keyword>
<evidence type="ECO:0000259" key="2">
    <source>
        <dbReference type="Pfam" id="PF02517"/>
    </source>
</evidence>
<gene>
    <name evidence="3" type="ORF">C6Y45_00345</name>
</gene>
<keyword evidence="3" id="KW-0645">Protease</keyword>
<protein>
    <submittedName>
        <fullName evidence="3">CPBP family intramembrane metalloprotease</fullName>
    </submittedName>
</protein>
<name>A0A2T4UAI5_9BACI</name>
<feature type="transmembrane region" description="Helical" evidence="1">
    <location>
        <begin position="167"/>
        <end position="186"/>
    </location>
</feature>
<comment type="caution">
    <text evidence="3">The sequence shown here is derived from an EMBL/GenBank/DDBJ whole genome shotgun (WGS) entry which is preliminary data.</text>
</comment>
<feature type="transmembrane region" description="Helical" evidence="1">
    <location>
        <begin position="21"/>
        <end position="49"/>
    </location>
</feature>
<feature type="transmembrane region" description="Helical" evidence="1">
    <location>
        <begin position="121"/>
        <end position="137"/>
    </location>
</feature>
<evidence type="ECO:0000313" key="3">
    <source>
        <dbReference type="EMBL" id="PTL40392.1"/>
    </source>
</evidence>
<keyword evidence="1" id="KW-0812">Transmembrane</keyword>
<organism evidence="3 4">
    <name type="scientific">Alkalicoccus saliphilus</name>
    <dbReference type="NCBI Taxonomy" id="200989"/>
    <lineage>
        <taxon>Bacteria</taxon>
        <taxon>Bacillati</taxon>
        <taxon>Bacillota</taxon>
        <taxon>Bacilli</taxon>
        <taxon>Bacillales</taxon>
        <taxon>Bacillaceae</taxon>
        <taxon>Alkalicoccus</taxon>
    </lineage>
</organism>
<sequence>MSRQAEIIHKLSDKELYANLYMTQTMILTAALILAFFLQGSVFAPFFLIDITWQATLIGAGFAGLVLLTEFLCYYTLPKKWFDDGGINERIFRRMPAVQIVGLSMLVAFSEELLFRGVLQTEFGIVAASLIFALIHIRYLSKWFLFLFVIVMSFSLGFLFMWTENLWTVITAHFLIDAVLGLLIRYRSR</sequence>
<keyword evidence="1" id="KW-0472">Membrane</keyword>
<evidence type="ECO:0000256" key="1">
    <source>
        <dbReference type="SAM" id="Phobius"/>
    </source>
</evidence>
<dbReference type="Pfam" id="PF02517">
    <property type="entry name" value="Rce1-like"/>
    <property type="match status" value="1"/>
</dbReference>
<keyword evidence="4" id="KW-1185">Reference proteome</keyword>
<dbReference type="GO" id="GO:0008237">
    <property type="term" value="F:metallopeptidase activity"/>
    <property type="evidence" value="ECO:0007669"/>
    <property type="project" value="UniProtKB-KW"/>
</dbReference>
<dbReference type="AlphaFoldDB" id="A0A2T4UAI5"/>
<feature type="domain" description="CAAX prenyl protease 2/Lysostaphin resistance protein A-like" evidence="2">
    <location>
        <begin position="96"/>
        <end position="179"/>
    </location>
</feature>
<feature type="transmembrane region" description="Helical" evidence="1">
    <location>
        <begin position="144"/>
        <end position="161"/>
    </location>
</feature>
<evidence type="ECO:0000313" key="4">
    <source>
        <dbReference type="Proteomes" id="UP000240509"/>
    </source>
</evidence>
<reference evidence="3 4" key="1">
    <citation type="submission" date="2018-03" db="EMBL/GenBank/DDBJ databases">
        <title>Alkalicoccus saliphilus sp. nov., isolated from a mineral pool.</title>
        <authorList>
            <person name="Zhao B."/>
        </authorList>
    </citation>
    <scope>NUCLEOTIDE SEQUENCE [LARGE SCALE GENOMIC DNA]</scope>
    <source>
        <strain evidence="3 4">6AG</strain>
    </source>
</reference>
<proteinExistence type="predicted"/>
<dbReference type="InterPro" id="IPR003675">
    <property type="entry name" value="Rce1/LyrA-like_dom"/>
</dbReference>
<dbReference type="GO" id="GO:0004175">
    <property type="term" value="F:endopeptidase activity"/>
    <property type="evidence" value="ECO:0007669"/>
    <property type="project" value="UniProtKB-ARBA"/>
</dbReference>
<keyword evidence="1" id="KW-1133">Transmembrane helix</keyword>
<keyword evidence="3" id="KW-0482">Metalloprotease</keyword>
<dbReference type="GO" id="GO:0006508">
    <property type="term" value="P:proteolysis"/>
    <property type="evidence" value="ECO:0007669"/>
    <property type="project" value="UniProtKB-KW"/>
</dbReference>
<dbReference type="GO" id="GO:0080120">
    <property type="term" value="P:CAAX-box protein maturation"/>
    <property type="evidence" value="ECO:0007669"/>
    <property type="project" value="UniProtKB-ARBA"/>
</dbReference>
<dbReference type="Proteomes" id="UP000240509">
    <property type="component" value="Unassembled WGS sequence"/>
</dbReference>
<dbReference type="OrthoDB" id="1523022at2"/>
<dbReference type="RefSeq" id="WP_107582811.1">
    <property type="nucleotide sequence ID" value="NZ_PZJJ01000001.1"/>
</dbReference>
<accession>A0A2T4UAI5</accession>
<dbReference type="EMBL" id="PZJJ01000001">
    <property type="protein sequence ID" value="PTL40392.1"/>
    <property type="molecule type" value="Genomic_DNA"/>
</dbReference>
<feature type="transmembrane region" description="Helical" evidence="1">
    <location>
        <begin position="55"/>
        <end position="77"/>
    </location>
</feature>